<dbReference type="RefSeq" id="WP_197715215.1">
    <property type="nucleotide sequence ID" value="NZ_AP019307.1"/>
</dbReference>
<evidence type="ECO:0000256" key="1">
    <source>
        <dbReference type="ARBA" id="ARBA00004141"/>
    </source>
</evidence>
<evidence type="ECO:0000313" key="6">
    <source>
        <dbReference type="EMBL" id="BBH18654.1"/>
    </source>
</evidence>
<evidence type="ECO:0000313" key="7">
    <source>
        <dbReference type="Proteomes" id="UP000271573"/>
    </source>
</evidence>
<feature type="transmembrane region" description="Helical" evidence="5">
    <location>
        <begin position="21"/>
        <end position="41"/>
    </location>
</feature>
<keyword evidence="3 5" id="KW-1133">Transmembrane helix</keyword>
<feature type="transmembrane region" description="Helical" evidence="5">
    <location>
        <begin position="195"/>
        <end position="218"/>
    </location>
</feature>
<dbReference type="Proteomes" id="UP000271573">
    <property type="component" value="Chromosome"/>
</dbReference>
<dbReference type="EMBL" id="AP019307">
    <property type="protein sequence ID" value="BBH18654.1"/>
    <property type="molecule type" value="Genomic_DNA"/>
</dbReference>
<keyword evidence="7" id="KW-1185">Reference proteome</keyword>
<feature type="transmembrane region" description="Helical" evidence="5">
    <location>
        <begin position="80"/>
        <end position="106"/>
    </location>
</feature>
<dbReference type="PANTHER" id="PTHR30249">
    <property type="entry name" value="PUTATIVE SEROTONIN TRANSPORTER"/>
    <property type="match status" value="1"/>
</dbReference>
<proteinExistence type="predicted"/>
<dbReference type="PANTHER" id="PTHR30249:SF0">
    <property type="entry name" value="PLASTIDAL GLYCOLATE_GLYCERATE TRANSLOCATOR 1, CHLOROPLASTIC"/>
    <property type="match status" value="1"/>
</dbReference>
<gene>
    <name evidence="6" type="ORF">Back2_29410</name>
</gene>
<protein>
    <submittedName>
        <fullName evidence="6">Membrane protein</fullName>
    </submittedName>
</protein>
<feature type="transmembrane region" description="Helical" evidence="5">
    <location>
        <begin position="139"/>
        <end position="162"/>
    </location>
</feature>
<dbReference type="KEGG" id="nbe:Back2_29410"/>
<evidence type="ECO:0000256" key="5">
    <source>
        <dbReference type="SAM" id="Phobius"/>
    </source>
</evidence>
<name>A0A3G9J5P4_9ACTN</name>
<evidence type="ECO:0000256" key="2">
    <source>
        <dbReference type="ARBA" id="ARBA00022692"/>
    </source>
</evidence>
<reference evidence="6 7" key="1">
    <citation type="submission" date="2018-11" db="EMBL/GenBank/DDBJ databases">
        <title>Complete genome sequence of Nocardioides baekrokdamisoli strain KCTC 39748.</title>
        <authorList>
            <person name="Kang S.W."/>
            <person name="Lee K.C."/>
            <person name="Kim K.K."/>
            <person name="Kim J.S."/>
            <person name="Kim D.S."/>
            <person name="Ko S.H."/>
            <person name="Yang S.H."/>
            <person name="Shin Y.K."/>
            <person name="Lee J.S."/>
        </authorList>
    </citation>
    <scope>NUCLEOTIDE SEQUENCE [LARGE SCALE GENOMIC DNA]</scope>
    <source>
        <strain evidence="6 7">KCTC 39748</strain>
    </source>
</reference>
<dbReference type="GO" id="GO:0016020">
    <property type="term" value="C:membrane"/>
    <property type="evidence" value="ECO:0007669"/>
    <property type="project" value="UniProtKB-SubCell"/>
</dbReference>
<comment type="subcellular location">
    <subcellularLocation>
        <location evidence="1">Membrane</location>
        <topology evidence="1">Multi-pass membrane protein</topology>
    </subcellularLocation>
</comment>
<accession>A0A3G9J5P4</accession>
<dbReference type="Pfam" id="PF04172">
    <property type="entry name" value="LrgB"/>
    <property type="match status" value="1"/>
</dbReference>
<dbReference type="InterPro" id="IPR007300">
    <property type="entry name" value="CidB/LrgB"/>
</dbReference>
<feature type="transmembrane region" description="Helical" evidence="5">
    <location>
        <begin position="47"/>
        <end position="68"/>
    </location>
</feature>
<dbReference type="AlphaFoldDB" id="A0A3G9J5P4"/>
<evidence type="ECO:0000256" key="4">
    <source>
        <dbReference type="ARBA" id="ARBA00023136"/>
    </source>
</evidence>
<organism evidence="6 7">
    <name type="scientific">Nocardioides baekrokdamisoli</name>
    <dbReference type="NCBI Taxonomy" id="1804624"/>
    <lineage>
        <taxon>Bacteria</taxon>
        <taxon>Bacillati</taxon>
        <taxon>Actinomycetota</taxon>
        <taxon>Actinomycetes</taxon>
        <taxon>Propionibacteriales</taxon>
        <taxon>Nocardioidaceae</taxon>
        <taxon>Nocardioides</taxon>
    </lineage>
</organism>
<keyword evidence="2 5" id="KW-0812">Transmembrane</keyword>
<keyword evidence="4 5" id="KW-0472">Membrane</keyword>
<sequence>MFLTIAGYRLGLEVQKRARGHALAQPVLVAVVAIALAMWALDVDYAHYLNGASVIGFFLGPATVALAVPLHRQAHHLGRMLIPMLIALPCGALVSIGTGVLIVRALGGSHALQLSMAPKAATTPVSIAVSQTIGGLPPLTAVLTIIAGILGAVAAPAVLDLARVRDRRARGLAIGAVSHGIGTSRALREHSTEGAFSGLSMGLTALVISVLTPIVLMIL</sequence>
<evidence type="ECO:0000256" key="3">
    <source>
        <dbReference type="ARBA" id="ARBA00022989"/>
    </source>
</evidence>